<proteinExistence type="inferred from homology"/>
<sequence>MSESNDEVEKEQNTKDLQSDTESDDLNLMTDDSTYKKEDPGRLHSITGAMSEEELHRYEKFRGSGFPKAAIKKYISSVIGQAVNPNFVIAVCGLAKVFVGEMIEIAKKVQEERHEEGPLLPSHIHEAYRRLYKKIPNTKVFKRAPWNT</sequence>
<feature type="domain" description="TAFII28-like protein" evidence="8">
    <location>
        <begin position="47"/>
        <end position="130"/>
    </location>
</feature>
<dbReference type="InterPro" id="IPR009072">
    <property type="entry name" value="Histone-fold"/>
</dbReference>
<dbReference type="OrthoDB" id="28335at2759"/>
<evidence type="ECO:0000313" key="12">
    <source>
        <dbReference type="Proteomes" id="UP001217963"/>
    </source>
</evidence>
<evidence type="ECO:0000256" key="6">
    <source>
        <dbReference type="ARBA" id="ARBA00072882"/>
    </source>
</evidence>
<evidence type="ECO:0000256" key="2">
    <source>
        <dbReference type="ARBA" id="ARBA00009788"/>
    </source>
</evidence>
<dbReference type="FunFam" id="1.10.20.10:FF:000061">
    <property type="entry name" value="TFIID subunit"/>
    <property type="match status" value="1"/>
</dbReference>
<dbReference type="GO" id="GO:0016251">
    <property type="term" value="F:RNA polymerase II general transcription initiation factor activity"/>
    <property type="evidence" value="ECO:0007669"/>
    <property type="project" value="TreeGrafter"/>
</dbReference>
<evidence type="ECO:0000259" key="8">
    <source>
        <dbReference type="Pfam" id="PF04719"/>
    </source>
</evidence>
<feature type="region of interest" description="Disordered" evidence="7">
    <location>
        <begin position="1"/>
        <end position="49"/>
    </location>
</feature>
<reference evidence="9" key="1">
    <citation type="submission" date="2021-05" db="EMBL/GenBank/DDBJ databases">
        <title>Encephalitozoon hellem ATCC 50604 Complete Genome.</title>
        <authorList>
            <person name="Mascarenhas dos Santos A.C."/>
            <person name="Julian A.T."/>
            <person name="Pombert J.-F."/>
        </authorList>
    </citation>
    <scope>NUCLEOTIDE SEQUENCE</scope>
    <source>
        <strain evidence="9">ATCC 50604</strain>
    </source>
</reference>
<comment type="similarity">
    <text evidence="2">Belongs to the TAF11 family.</text>
</comment>
<dbReference type="GO" id="GO:0051123">
    <property type="term" value="P:RNA polymerase II preinitiation complex assembly"/>
    <property type="evidence" value="ECO:0007669"/>
    <property type="project" value="InterPro"/>
</dbReference>
<dbReference type="GO" id="GO:0005669">
    <property type="term" value="C:transcription factor TFIID complex"/>
    <property type="evidence" value="ECO:0007669"/>
    <property type="project" value="InterPro"/>
</dbReference>
<evidence type="ECO:0000313" key="11">
    <source>
        <dbReference type="Proteomes" id="UP001059546"/>
    </source>
</evidence>
<dbReference type="Proteomes" id="UP001217963">
    <property type="component" value="Chromosome II"/>
</dbReference>
<dbReference type="EMBL" id="CP119063">
    <property type="protein sequence ID" value="WEL38107.1"/>
    <property type="molecule type" value="Genomic_DNA"/>
</dbReference>
<keyword evidence="5" id="KW-0539">Nucleus</keyword>
<keyword evidence="4" id="KW-0804">Transcription</keyword>
<evidence type="ECO:0000313" key="10">
    <source>
        <dbReference type="EMBL" id="WEL38107.1"/>
    </source>
</evidence>
<dbReference type="Gene3D" id="1.10.20.10">
    <property type="entry name" value="Histone, subunit A"/>
    <property type="match status" value="1"/>
</dbReference>
<dbReference type="EMBL" id="CP075148">
    <property type="protein sequence ID" value="UTX42650.1"/>
    <property type="molecule type" value="Genomic_DNA"/>
</dbReference>
<dbReference type="PANTHER" id="PTHR13218">
    <property type="entry name" value="TRANSCRIPTION INITIATION FACTOR TFIID SUBUNIT 11-RELATED"/>
    <property type="match status" value="1"/>
</dbReference>
<evidence type="ECO:0000256" key="5">
    <source>
        <dbReference type="ARBA" id="ARBA00023242"/>
    </source>
</evidence>
<keyword evidence="12" id="KW-1185">Reference proteome</keyword>
<feature type="compositionally biased region" description="Basic and acidic residues" evidence="7">
    <location>
        <begin position="33"/>
        <end position="42"/>
    </location>
</feature>
<dbReference type="InterPro" id="IPR045127">
    <property type="entry name" value="TAF11-like"/>
</dbReference>
<name>A0A9Q9C756_ENCHE</name>
<dbReference type="SUPFAM" id="SSF47113">
    <property type="entry name" value="Histone-fold"/>
    <property type="match status" value="1"/>
</dbReference>
<keyword evidence="3" id="KW-0805">Transcription regulation</keyword>
<dbReference type="AlphaFoldDB" id="A0A9Q9C756"/>
<dbReference type="InterPro" id="IPR006809">
    <property type="entry name" value="TAFII28_dom"/>
</dbReference>
<evidence type="ECO:0000256" key="7">
    <source>
        <dbReference type="SAM" id="MobiDB-lite"/>
    </source>
</evidence>
<evidence type="ECO:0000256" key="1">
    <source>
        <dbReference type="ARBA" id="ARBA00004123"/>
    </source>
</evidence>
<organism evidence="9 11">
    <name type="scientific">Encephalitozoon hellem</name>
    <name type="common">Microsporidian parasite</name>
    <dbReference type="NCBI Taxonomy" id="27973"/>
    <lineage>
        <taxon>Eukaryota</taxon>
        <taxon>Fungi</taxon>
        <taxon>Fungi incertae sedis</taxon>
        <taxon>Microsporidia</taxon>
        <taxon>Unikaryonidae</taxon>
        <taxon>Encephalitozoon</taxon>
    </lineage>
</organism>
<evidence type="ECO:0000256" key="3">
    <source>
        <dbReference type="ARBA" id="ARBA00023015"/>
    </source>
</evidence>
<evidence type="ECO:0000313" key="9">
    <source>
        <dbReference type="EMBL" id="UTX42650.1"/>
    </source>
</evidence>
<dbReference type="PANTHER" id="PTHR13218:SF8">
    <property type="entry name" value="TRANSCRIPTION INITIATION FACTOR TFIID SUBUNIT 11"/>
    <property type="match status" value="1"/>
</dbReference>
<dbReference type="CDD" id="cd08048">
    <property type="entry name" value="HFD_TAF11"/>
    <property type="match status" value="1"/>
</dbReference>
<dbReference type="Pfam" id="PF04719">
    <property type="entry name" value="TAFII28"/>
    <property type="match status" value="1"/>
</dbReference>
<comment type="subcellular location">
    <subcellularLocation>
        <location evidence="1">Nucleus</location>
    </subcellularLocation>
</comment>
<gene>
    <name evidence="9" type="ORF">GPU96_02g03650</name>
    <name evidence="10" type="ORF">PFJ87_02g01470</name>
</gene>
<accession>A0A9Q9C756</accession>
<dbReference type="GO" id="GO:0046982">
    <property type="term" value="F:protein heterodimerization activity"/>
    <property type="evidence" value="ECO:0007669"/>
    <property type="project" value="InterPro"/>
</dbReference>
<protein>
    <recommendedName>
        <fullName evidence="6">Transcription initiation factor TFIID subunit 11</fullName>
    </recommendedName>
</protein>
<dbReference type="Proteomes" id="UP001059546">
    <property type="component" value="Chromosome II"/>
</dbReference>
<reference evidence="10 12" key="2">
    <citation type="submission" date="2023-02" db="EMBL/GenBank/DDBJ databases">
        <title>Encephalitozoon hellem ATCC 50451 complete genome.</title>
        <authorList>
            <person name="Mascarenhas dos Santos A.C."/>
            <person name="Julian A.T."/>
            <person name="Pombert J.-F."/>
        </authorList>
    </citation>
    <scope>NUCLEOTIDE SEQUENCE [LARGE SCALE GENOMIC DNA]</scope>
    <source>
        <strain evidence="10 12">ATCC 50451</strain>
    </source>
</reference>
<evidence type="ECO:0000256" key="4">
    <source>
        <dbReference type="ARBA" id="ARBA00023163"/>
    </source>
</evidence>